<dbReference type="Gene3D" id="3.40.50.1100">
    <property type="match status" value="2"/>
</dbReference>
<dbReference type="NCBIfam" id="TIGR01136">
    <property type="entry name" value="cysKM"/>
    <property type="match status" value="1"/>
</dbReference>
<evidence type="ECO:0000256" key="1">
    <source>
        <dbReference type="ARBA" id="ARBA00001933"/>
    </source>
</evidence>
<evidence type="ECO:0000256" key="2">
    <source>
        <dbReference type="ARBA" id="ARBA00007103"/>
    </source>
</evidence>
<protein>
    <recommendedName>
        <fullName evidence="4">Tryptophan synthase beta chain-like PALP domain-containing protein</fullName>
    </recommendedName>
</protein>
<dbReference type="CDD" id="cd01561">
    <property type="entry name" value="CBS_like"/>
    <property type="match status" value="1"/>
</dbReference>
<dbReference type="FunFam" id="3.40.50.1100:FF:000003">
    <property type="entry name" value="Cystathionine beta-synthase"/>
    <property type="match status" value="1"/>
</dbReference>
<evidence type="ECO:0000313" key="5">
    <source>
        <dbReference type="EMBL" id="KKL67021.1"/>
    </source>
</evidence>
<organism evidence="5">
    <name type="scientific">marine sediment metagenome</name>
    <dbReference type="NCBI Taxonomy" id="412755"/>
    <lineage>
        <taxon>unclassified sequences</taxon>
        <taxon>metagenomes</taxon>
        <taxon>ecological metagenomes</taxon>
    </lineage>
</organism>
<reference evidence="5" key="1">
    <citation type="journal article" date="2015" name="Nature">
        <title>Complex archaea that bridge the gap between prokaryotes and eukaryotes.</title>
        <authorList>
            <person name="Spang A."/>
            <person name="Saw J.H."/>
            <person name="Jorgensen S.L."/>
            <person name="Zaremba-Niedzwiedzka K."/>
            <person name="Martijn J."/>
            <person name="Lind A.E."/>
            <person name="van Eijk R."/>
            <person name="Schleper C."/>
            <person name="Guy L."/>
            <person name="Ettema T.J."/>
        </authorList>
    </citation>
    <scope>NUCLEOTIDE SEQUENCE</scope>
</reference>
<dbReference type="CDD" id="cd00565">
    <property type="entry name" value="Ubl_ThiS"/>
    <property type="match status" value="1"/>
</dbReference>
<accession>A0A0F9EL59</accession>
<dbReference type="Pfam" id="PF02597">
    <property type="entry name" value="ThiS"/>
    <property type="match status" value="1"/>
</dbReference>
<dbReference type="InterPro" id="IPR036052">
    <property type="entry name" value="TrpB-like_PALP_sf"/>
</dbReference>
<proteinExistence type="inferred from homology"/>
<dbReference type="InterPro" id="IPR005856">
    <property type="entry name" value="Cys_synth"/>
</dbReference>
<feature type="domain" description="Tryptophan synthase beta chain-like PALP" evidence="4">
    <location>
        <begin position="79"/>
        <end position="364"/>
    </location>
</feature>
<dbReference type="NCBIfam" id="TIGR01683">
    <property type="entry name" value="thiS"/>
    <property type="match status" value="1"/>
</dbReference>
<dbReference type="SUPFAM" id="SSF53686">
    <property type="entry name" value="Tryptophan synthase beta subunit-like PLP-dependent enzymes"/>
    <property type="match status" value="1"/>
</dbReference>
<keyword evidence="3" id="KW-0663">Pyridoxal phosphate</keyword>
<dbReference type="NCBIfam" id="TIGR01139">
    <property type="entry name" value="cysK"/>
    <property type="match status" value="1"/>
</dbReference>
<comment type="similarity">
    <text evidence="2">Belongs to the cysteine synthase/cystathionine beta-synthase family.</text>
</comment>
<evidence type="ECO:0000259" key="4">
    <source>
        <dbReference type="Pfam" id="PF00291"/>
    </source>
</evidence>
<dbReference type="InterPro" id="IPR012675">
    <property type="entry name" value="Beta-grasp_dom_sf"/>
</dbReference>
<dbReference type="InterPro" id="IPR010035">
    <property type="entry name" value="Thi_S"/>
</dbReference>
<dbReference type="Pfam" id="PF00291">
    <property type="entry name" value="PALP"/>
    <property type="match status" value="1"/>
</dbReference>
<comment type="caution">
    <text evidence="5">The sequence shown here is derived from an EMBL/GenBank/DDBJ whole genome shotgun (WGS) entry which is preliminary data.</text>
</comment>
<evidence type="ECO:0000256" key="3">
    <source>
        <dbReference type="ARBA" id="ARBA00022898"/>
    </source>
</evidence>
<dbReference type="InterPro" id="IPR001926">
    <property type="entry name" value="TrpB-like_PALP"/>
</dbReference>
<comment type="cofactor">
    <cofactor evidence="1">
        <name>pyridoxal 5'-phosphate</name>
        <dbReference type="ChEBI" id="CHEBI:597326"/>
    </cofactor>
</comment>
<dbReference type="FunFam" id="3.40.50.1100:FF:000118">
    <property type="entry name" value="Related to CYS4-cystathionine beta-synthase"/>
    <property type="match status" value="1"/>
</dbReference>
<dbReference type="InterPro" id="IPR016155">
    <property type="entry name" value="Mopterin_synth/thiamin_S_b"/>
</dbReference>
<sequence>MAIAIYLNGKEEEFAENISISKLLEAKKIRPEVVTVELNDKIIERDKYQLTLLKGDDRLEFVYYMGGGAVNTRLANSVLELIGNTPMVKLNRMVEPDMAQILAKLESYNVGGSVKDRICLSMIEDAEGKGLIGPDSTIIEPTSGNTGIGLAMICAVKGYRCILTMPETMSLERVHILKSYGAEVILTPGIDGMLGSIKKAEELLQKIPNSFMPQQFKNEANPEIHRKTTAKEILQVTGGAIDAFVAGVGTGGTITGVGEVLKGKNAKIKIVAVEPRVSAVLSGGEPGPHKIQGIGAGFIPEILNRDIIDEIVLVYDSDAFTTSGRLAREEGLFVGISAGAAVWVALKVAKTLGKGKVVVVILPDTGERYFSMQQYFET</sequence>
<dbReference type="EMBL" id="LAZR01027015">
    <property type="protein sequence ID" value="KKL67021.1"/>
    <property type="molecule type" value="Genomic_DNA"/>
</dbReference>
<dbReference type="PANTHER" id="PTHR10314">
    <property type="entry name" value="CYSTATHIONINE BETA-SYNTHASE"/>
    <property type="match status" value="1"/>
</dbReference>
<dbReference type="SUPFAM" id="SSF54285">
    <property type="entry name" value="MoaD/ThiS"/>
    <property type="match status" value="1"/>
</dbReference>
<dbReference type="AlphaFoldDB" id="A0A0F9EL59"/>
<dbReference type="InterPro" id="IPR005859">
    <property type="entry name" value="CysK"/>
</dbReference>
<dbReference type="InterPro" id="IPR050214">
    <property type="entry name" value="Cys_Synth/Cystath_Beta-Synth"/>
</dbReference>
<name>A0A0F9EL59_9ZZZZ</name>
<gene>
    <name evidence="5" type="ORF">LCGC14_2139150</name>
</gene>
<dbReference type="GO" id="GO:0006535">
    <property type="term" value="P:cysteine biosynthetic process from serine"/>
    <property type="evidence" value="ECO:0007669"/>
    <property type="project" value="InterPro"/>
</dbReference>
<dbReference type="InterPro" id="IPR003749">
    <property type="entry name" value="ThiS/MoaD-like"/>
</dbReference>
<dbReference type="Gene3D" id="3.10.20.30">
    <property type="match status" value="1"/>
</dbReference>
<dbReference type="GO" id="GO:0004124">
    <property type="term" value="F:cysteine synthase activity"/>
    <property type="evidence" value="ECO:0007669"/>
    <property type="project" value="InterPro"/>
</dbReference>